<reference evidence="10 11" key="1">
    <citation type="submission" date="2018-05" db="EMBL/GenBank/DDBJ databases">
        <title>complete genome sequence of Aquabacterium olei NBRC 110486.</title>
        <authorList>
            <person name="Tang B."/>
            <person name="Chang J."/>
            <person name="Zhang L."/>
            <person name="Yang H."/>
        </authorList>
    </citation>
    <scope>NUCLEOTIDE SEQUENCE [LARGE SCALE GENOMIC DNA]</scope>
    <source>
        <strain evidence="10 11">NBRC 110486</strain>
    </source>
</reference>
<dbReference type="InterPro" id="IPR018110">
    <property type="entry name" value="Mandel_Rmase/mucon_lact_enz_CS"/>
</dbReference>
<dbReference type="InterPro" id="IPR029065">
    <property type="entry name" value="Enolase_C-like"/>
</dbReference>
<evidence type="ECO:0000256" key="7">
    <source>
        <dbReference type="ARBA" id="ARBA00023235"/>
    </source>
</evidence>
<keyword evidence="4" id="KW-0479">Metal-binding</keyword>
<dbReference type="AlphaFoldDB" id="A0A2U8FNC3"/>
<dbReference type="Gene3D" id="3.20.20.120">
    <property type="entry name" value="Enolase-like C-terminal domain"/>
    <property type="match status" value="1"/>
</dbReference>
<dbReference type="PANTHER" id="PTHR48073">
    <property type="entry name" value="O-SUCCINYLBENZOATE SYNTHASE-RELATED"/>
    <property type="match status" value="1"/>
</dbReference>
<comment type="similarity">
    <text evidence="3">Belongs to the mandelate racemase/muconate lactonizing enzyme family.</text>
</comment>
<keyword evidence="11" id="KW-1185">Reference proteome</keyword>
<evidence type="ECO:0000256" key="6">
    <source>
        <dbReference type="ARBA" id="ARBA00023211"/>
    </source>
</evidence>
<dbReference type="Proteomes" id="UP000244892">
    <property type="component" value="Chromosome"/>
</dbReference>
<dbReference type="InterPro" id="IPR036849">
    <property type="entry name" value="Enolase-like_C_sf"/>
</dbReference>
<dbReference type="Pfam" id="PF13378">
    <property type="entry name" value="MR_MLE_C"/>
    <property type="match status" value="1"/>
</dbReference>
<feature type="active site" description="Proton acceptor" evidence="8">
    <location>
        <position position="173"/>
    </location>
</feature>
<dbReference type="KEGG" id="aon:DEH84_02735"/>
<dbReference type="SUPFAM" id="SSF54826">
    <property type="entry name" value="Enolase N-terminal domain-like"/>
    <property type="match status" value="1"/>
</dbReference>
<dbReference type="EMBL" id="CP029210">
    <property type="protein sequence ID" value="AWI52460.1"/>
    <property type="molecule type" value="Genomic_DNA"/>
</dbReference>
<dbReference type="Gene3D" id="3.30.390.10">
    <property type="entry name" value="Enolase-like, N-terminal domain"/>
    <property type="match status" value="1"/>
</dbReference>
<dbReference type="InterPro" id="IPR013370">
    <property type="entry name" value="Chloromuconate_cycloisomerase"/>
</dbReference>
<evidence type="ECO:0000259" key="9">
    <source>
        <dbReference type="SMART" id="SM00922"/>
    </source>
</evidence>
<dbReference type="PROSITE" id="PS00909">
    <property type="entry name" value="MR_MLE_2"/>
    <property type="match status" value="1"/>
</dbReference>
<organism evidence="10 11">
    <name type="scientific">Aquabacterium olei</name>
    <dbReference type="NCBI Taxonomy" id="1296669"/>
    <lineage>
        <taxon>Bacteria</taxon>
        <taxon>Pseudomonadati</taxon>
        <taxon>Pseudomonadota</taxon>
        <taxon>Betaproteobacteria</taxon>
        <taxon>Burkholderiales</taxon>
        <taxon>Aquabacterium</taxon>
    </lineage>
</organism>
<dbReference type="InterPro" id="IPR029017">
    <property type="entry name" value="Enolase-like_N"/>
</dbReference>
<keyword evidence="5" id="KW-0058">Aromatic hydrocarbons catabolism</keyword>
<dbReference type="UniPathway" id="UPA00083"/>
<dbReference type="GO" id="GO:0018850">
    <property type="term" value="F:chloromuconate cycloisomerase activity"/>
    <property type="evidence" value="ECO:0007669"/>
    <property type="project" value="InterPro"/>
</dbReference>
<dbReference type="GO" id="GO:0030145">
    <property type="term" value="F:manganese ion binding"/>
    <property type="evidence" value="ECO:0007669"/>
    <property type="project" value="InterPro"/>
</dbReference>
<feature type="domain" description="Mandelate racemase/muconate lactonizing enzyme C-terminal" evidence="9">
    <location>
        <begin position="152"/>
        <end position="249"/>
    </location>
</feature>
<evidence type="ECO:0000256" key="1">
    <source>
        <dbReference type="ARBA" id="ARBA00001936"/>
    </source>
</evidence>
<dbReference type="GO" id="GO:0009063">
    <property type="term" value="P:amino acid catabolic process"/>
    <property type="evidence" value="ECO:0007669"/>
    <property type="project" value="InterPro"/>
</dbReference>
<evidence type="ECO:0000313" key="10">
    <source>
        <dbReference type="EMBL" id="AWI52460.1"/>
    </source>
</evidence>
<dbReference type="GO" id="GO:0016854">
    <property type="term" value="F:racemase and epimerase activity"/>
    <property type="evidence" value="ECO:0007669"/>
    <property type="project" value="UniProtKB-ARBA"/>
</dbReference>
<name>A0A2U8FNC3_9BURK</name>
<comment type="pathway">
    <text evidence="2">Aromatic compound metabolism.</text>
</comment>
<dbReference type="CDD" id="cd03318">
    <property type="entry name" value="MLE"/>
    <property type="match status" value="1"/>
</dbReference>
<gene>
    <name evidence="10" type="ORF">DEH84_02735</name>
</gene>
<evidence type="ECO:0000256" key="3">
    <source>
        <dbReference type="ARBA" id="ARBA00008031"/>
    </source>
</evidence>
<comment type="cofactor">
    <cofactor evidence="1">
        <name>Mn(2+)</name>
        <dbReference type="ChEBI" id="CHEBI:29035"/>
    </cofactor>
</comment>
<dbReference type="SFLD" id="SFLDG01258">
    <property type="entry name" value="(chloro)muconate_cycloisomeras"/>
    <property type="match status" value="1"/>
</dbReference>
<accession>A0A2U8FNC3</accession>
<dbReference type="SMART" id="SM00922">
    <property type="entry name" value="MR_MLE"/>
    <property type="match status" value="1"/>
</dbReference>
<dbReference type="OrthoDB" id="5596677at2"/>
<feature type="active site" description="Proton donor" evidence="8">
    <location>
        <position position="331"/>
    </location>
</feature>
<proteinExistence type="inferred from homology"/>
<dbReference type="InterPro" id="IPR013342">
    <property type="entry name" value="Mandelate_racemase_C"/>
</dbReference>
<evidence type="ECO:0000256" key="5">
    <source>
        <dbReference type="ARBA" id="ARBA00022797"/>
    </source>
</evidence>
<keyword evidence="6" id="KW-0464">Manganese</keyword>
<protein>
    <submittedName>
        <fullName evidence="10">Muconate cycloisomerase</fullName>
    </submittedName>
</protein>
<evidence type="ECO:0000256" key="8">
    <source>
        <dbReference type="PIRSR" id="PIRSR613370-1"/>
    </source>
</evidence>
<dbReference type="RefSeq" id="WP_109034559.1">
    <property type="nucleotide sequence ID" value="NZ_CP029210.1"/>
</dbReference>
<dbReference type="NCBIfam" id="TIGR02534">
    <property type="entry name" value="mucon_cyclo"/>
    <property type="match status" value="1"/>
</dbReference>
<dbReference type="PANTHER" id="PTHR48073:SF2">
    <property type="entry name" value="O-SUCCINYLBENZOATE SYNTHASE"/>
    <property type="match status" value="1"/>
</dbReference>
<evidence type="ECO:0000256" key="4">
    <source>
        <dbReference type="ARBA" id="ARBA00022723"/>
    </source>
</evidence>
<dbReference type="SUPFAM" id="SSF51604">
    <property type="entry name" value="Enolase C-terminal domain-like"/>
    <property type="match status" value="1"/>
</dbReference>
<sequence>MSASSPQVRIEAIEAILVDLPTIRPHKLAMTVMHGQTLVIVRLHCSDGTIGIGETTSIGGLAYGEQSPESVKLAIDRYITPLLVGEDASAVQAAMQRVGKQVQGNSHAKCAVETALLDALGHRLGLPVHALLGGTAQTSLPVLWTLASGDAARDVDEGLSLIEQRRHNVFKLKVGRRPVAEDVAHVAAIRKGLGDAIQLTIDVNQAWNEAQAMEGMAAMQELGIMLVEQPIHGRNRRAMARLSARFDVPLMADEGFNDAMDAYEIAQLGAADILALKTAKAGGLAAVLKAATVGEAAGLGLYGGTMLEGTIGSIASAHAFAAGPAMYWGTELFGPLLLKDDIVQQRPVYRDFALQMPAGPGLGLALDLDKLAHYRRDPDRVRPVGAAGL</sequence>
<keyword evidence="7 10" id="KW-0413">Isomerase</keyword>
<evidence type="ECO:0000256" key="2">
    <source>
        <dbReference type="ARBA" id="ARBA00005211"/>
    </source>
</evidence>
<dbReference type="InterPro" id="IPR013341">
    <property type="entry name" value="Mandelate_racemase_N_dom"/>
</dbReference>
<dbReference type="GO" id="GO:0006518">
    <property type="term" value="P:peptide metabolic process"/>
    <property type="evidence" value="ECO:0007669"/>
    <property type="project" value="UniProtKB-ARBA"/>
</dbReference>
<dbReference type="Pfam" id="PF02746">
    <property type="entry name" value="MR_MLE_N"/>
    <property type="match status" value="1"/>
</dbReference>
<evidence type="ECO:0000313" key="11">
    <source>
        <dbReference type="Proteomes" id="UP000244892"/>
    </source>
</evidence>
<dbReference type="SFLD" id="SFLDS00001">
    <property type="entry name" value="Enolase"/>
    <property type="match status" value="1"/>
</dbReference>
<dbReference type="SFLD" id="SFLDG00180">
    <property type="entry name" value="muconate_cycloisomerase"/>
    <property type="match status" value="1"/>
</dbReference>
<dbReference type="GO" id="GO:0018849">
    <property type="term" value="F:muconate cycloisomerase activity"/>
    <property type="evidence" value="ECO:0007669"/>
    <property type="project" value="InterPro"/>
</dbReference>